<dbReference type="SUPFAM" id="SSF53955">
    <property type="entry name" value="Lysozyme-like"/>
    <property type="match status" value="1"/>
</dbReference>
<dbReference type="PANTHER" id="PTHR34408">
    <property type="entry name" value="FAMILY PROTEIN, PUTATIVE-RELATED"/>
    <property type="match status" value="1"/>
</dbReference>
<gene>
    <name evidence="1" type="ORF">RGI145_19630</name>
</gene>
<dbReference type="InterPro" id="IPR023346">
    <property type="entry name" value="Lysozyme-like_dom_sf"/>
</dbReference>
<dbReference type="Proteomes" id="UP000185494">
    <property type="component" value="Chromosome 2"/>
</dbReference>
<dbReference type="AlphaFoldDB" id="A0A1L7ALF8"/>
<dbReference type="EMBL" id="CP015584">
    <property type="protein sequence ID" value="APT59559.1"/>
    <property type="molecule type" value="Genomic_DNA"/>
</dbReference>
<organism evidence="1 2">
    <name type="scientific">Roseomonas gilardii</name>
    <dbReference type="NCBI Taxonomy" id="257708"/>
    <lineage>
        <taxon>Bacteria</taxon>
        <taxon>Pseudomonadati</taxon>
        <taxon>Pseudomonadota</taxon>
        <taxon>Alphaproteobacteria</taxon>
        <taxon>Acetobacterales</taxon>
        <taxon>Roseomonadaceae</taxon>
        <taxon>Roseomonas</taxon>
    </lineage>
</organism>
<sequence length="219" mass="22924">MSETTARTRVTAKLLRAVGAPAAAATLYAPILDAACLVPGDPVASITSRTGVAMLVAQLAHESGGFTQMTENLNYRVEALLDNRRFTAAQARALGRNDATGQKADQPAIAEIMYGGRMGNGPPGSGDGWRFRGGGPLQLTGRSNYVAWGKTLDLTAEQTADLVRTPEGGIAAALWFWRANGCLGPAYRGDVSSVTRIVNGGYNGLADRLARYQAAIAAV</sequence>
<dbReference type="RefSeq" id="WP_075800271.1">
    <property type="nucleotide sequence ID" value="NZ_CP015584.1"/>
</dbReference>
<reference evidence="1 2" key="1">
    <citation type="submission" date="2016-05" db="EMBL/GenBank/DDBJ databases">
        <title>Complete Genome and Methylome Analysis of Psychrotrophic Bacterial Isolates from Antarctic Lake Untersee.</title>
        <authorList>
            <person name="Fomenkov A."/>
            <person name="Akimov V.N."/>
            <person name="Vasilyeva L.V."/>
            <person name="Andersen D."/>
            <person name="Vincze T."/>
            <person name="Roberts R.J."/>
        </authorList>
    </citation>
    <scope>NUCLEOTIDE SEQUENCE [LARGE SCALE GENOMIC DNA]</scope>
    <source>
        <strain evidence="1 2">U14-5</strain>
    </source>
</reference>
<evidence type="ECO:0000313" key="2">
    <source>
        <dbReference type="Proteomes" id="UP000185494"/>
    </source>
</evidence>
<protein>
    <recommendedName>
        <fullName evidence="3">Chitinase</fullName>
    </recommendedName>
</protein>
<dbReference type="Gene3D" id="1.10.530.10">
    <property type="match status" value="1"/>
</dbReference>
<proteinExistence type="predicted"/>
<dbReference type="STRING" id="257708.RGI145_19630"/>
<dbReference type="PANTHER" id="PTHR34408:SF1">
    <property type="entry name" value="GLYCOSYL HYDROLASE FAMILY 19 DOMAIN-CONTAINING PROTEIN HI_1415"/>
    <property type="match status" value="1"/>
</dbReference>
<evidence type="ECO:0000313" key="1">
    <source>
        <dbReference type="EMBL" id="APT59559.1"/>
    </source>
</evidence>
<evidence type="ECO:0008006" key="3">
    <source>
        <dbReference type="Google" id="ProtNLM"/>
    </source>
</evidence>
<name>A0A1L7ALF8_9PROT</name>
<dbReference type="InterPro" id="IPR052354">
    <property type="entry name" value="Cell_Wall_Dynamics_Protein"/>
</dbReference>
<accession>A0A1L7ALF8</accession>
<dbReference type="KEGG" id="rgi:RGI145_19630"/>